<dbReference type="KEGG" id="dpx:DAPPUDRAFT_327903"/>
<feature type="region of interest" description="Disordered" evidence="1">
    <location>
        <begin position="218"/>
        <end position="257"/>
    </location>
</feature>
<accession>E9HC28</accession>
<evidence type="ECO:0000256" key="1">
    <source>
        <dbReference type="SAM" id="MobiDB-lite"/>
    </source>
</evidence>
<feature type="compositionally biased region" description="Basic and acidic residues" evidence="1">
    <location>
        <begin position="73"/>
        <end position="90"/>
    </location>
</feature>
<feature type="compositionally biased region" description="Basic and acidic residues" evidence="1">
    <location>
        <begin position="40"/>
        <end position="57"/>
    </location>
</feature>
<protein>
    <recommendedName>
        <fullName evidence="2">BEN domain-containing protein</fullName>
    </recommendedName>
</protein>
<dbReference type="GO" id="GO:0003677">
    <property type="term" value="F:DNA binding"/>
    <property type="evidence" value="ECO:0007669"/>
    <property type="project" value="InterPro"/>
</dbReference>
<feature type="region of interest" description="Disordered" evidence="1">
    <location>
        <begin position="40"/>
        <end position="175"/>
    </location>
</feature>
<reference evidence="4 5" key="1">
    <citation type="journal article" date="2011" name="Science">
        <title>The ecoresponsive genome of Daphnia pulex.</title>
        <authorList>
            <person name="Colbourne J.K."/>
            <person name="Pfrender M.E."/>
            <person name="Gilbert D."/>
            <person name="Thomas W.K."/>
            <person name="Tucker A."/>
            <person name="Oakley T.H."/>
            <person name="Tokishita S."/>
            <person name="Aerts A."/>
            <person name="Arnold G.J."/>
            <person name="Basu M.K."/>
            <person name="Bauer D.J."/>
            <person name="Caceres C.E."/>
            <person name="Carmel L."/>
            <person name="Casola C."/>
            <person name="Choi J.H."/>
            <person name="Detter J.C."/>
            <person name="Dong Q."/>
            <person name="Dusheyko S."/>
            <person name="Eads B.D."/>
            <person name="Frohlich T."/>
            <person name="Geiler-Samerotte K.A."/>
            <person name="Gerlach D."/>
            <person name="Hatcher P."/>
            <person name="Jogdeo S."/>
            <person name="Krijgsveld J."/>
            <person name="Kriventseva E.V."/>
            <person name="Kultz D."/>
            <person name="Laforsch C."/>
            <person name="Lindquist E."/>
            <person name="Lopez J."/>
            <person name="Manak J.R."/>
            <person name="Muller J."/>
            <person name="Pangilinan J."/>
            <person name="Patwardhan R.P."/>
            <person name="Pitluck S."/>
            <person name="Pritham E.J."/>
            <person name="Rechtsteiner A."/>
            <person name="Rho M."/>
            <person name="Rogozin I.B."/>
            <person name="Sakarya O."/>
            <person name="Salamov A."/>
            <person name="Schaack S."/>
            <person name="Shapiro H."/>
            <person name="Shiga Y."/>
            <person name="Skalitzky C."/>
            <person name="Smith Z."/>
            <person name="Souvorov A."/>
            <person name="Sung W."/>
            <person name="Tang Z."/>
            <person name="Tsuchiya D."/>
            <person name="Tu H."/>
            <person name="Vos H."/>
            <person name="Wang M."/>
            <person name="Wolf Y.I."/>
            <person name="Yamagata H."/>
            <person name="Yamada T."/>
            <person name="Ye Y."/>
            <person name="Shaw J.R."/>
            <person name="Andrews J."/>
            <person name="Crease T.J."/>
            <person name="Tang H."/>
            <person name="Lucas S.M."/>
            <person name="Robertson H.M."/>
            <person name="Bork P."/>
            <person name="Koonin E.V."/>
            <person name="Zdobnov E.M."/>
            <person name="Grigoriev I.V."/>
            <person name="Lynch M."/>
            <person name="Boore J.L."/>
        </authorList>
    </citation>
    <scope>NUCLEOTIDE SEQUENCE [LARGE SCALE GENOMIC DNA]</scope>
</reference>
<sequence length="363" mass="40910">MANKHAIKYVAVFWEVEQKFTVQSVSSVKNKLQLKDAKLVDDVEHQGKEKDRPKEGWKSYPARVLTCGAKKKSTQERGKTKFEELMKSLTKETTPAKKKPPKPPSESLESASSSSGSSCEEDIPQSLFAEVNGERGTGEPHQQFRIQRINQNSDDSVSPTSISESKQDVKDQLAQVTRERDRLKLENEELKRHNLILQRDLPSIVSTLQRSHLMRQALDRPARTTNFSDSSEGASSPPLTRSVTLSSSPDGSKSNADDYKTQMLQHMSSEDLDYCNMMARNNFTKMISLMMGKVFTVEELTTKSLTGKRTTKPALPVDKVNAVAKYILKRHPDKHIGEFNQKVTNYLRDQAAKSKPEELPKTN</sequence>
<evidence type="ECO:0000313" key="4">
    <source>
        <dbReference type="EMBL" id="EFX70732.1"/>
    </source>
</evidence>
<evidence type="ECO:0000259" key="2">
    <source>
        <dbReference type="PROSITE" id="PS51457"/>
    </source>
</evidence>
<keyword evidence="5" id="KW-1185">Reference proteome</keyword>
<dbReference type="EMBL" id="GL732618">
    <property type="protein sequence ID" value="EFX70732.1"/>
    <property type="molecule type" value="Genomic_DNA"/>
</dbReference>
<feature type="domain" description="BEN" evidence="2">
    <location>
        <begin position="258"/>
        <end position="354"/>
    </location>
</feature>
<dbReference type="AlphaFoldDB" id="E9HC28"/>
<evidence type="ECO:0000313" key="3">
    <source>
        <dbReference type="EMBL" id="EFX70722.1"/>
    </source>
</evidence>
<dbReference type="Gene3D" id="1.10.10.2590">
    <property type="entry name" value="BEN domain"/>
    <property type="match status" value="1"/>
</dbReference>
<feature type="compositionally biased region" description="Low complexity" evidence="1">
    <location>
        <begin position="105"/>
        <end position="118"/>
    </location>
</feature>
<name>E9HC28_DAPPU</name>
<feature type="compositionally biased region" description="Basic and acidic residues" evidence="1">
    <location>
        <begin position="165"/>
        <end position="175"/>
    </location>
</feature>
<dbReference type="Proteomes" id="UP000000305">
    <property type="component" value="Unassembled WGS sequence"/>
</dbReference>
<feature type="compositionally biased region" description="Polar residues" evidence="1">
    <location>
        <begin position="144"/>
        <end position="164"/>
    </location>
</feature>
<dbReference type="PROSITE" id="PS51457">
    <property type="entry name" value="BEN"/>
    <property type="match status" value="1"/>
</dbReference>
<dbReference type="EMBL" id="GL732618">
    <property type="protein sequence ID" value="EFX70722.1"/>
    <property type="molecule type" value="Genomic_DNA"/>
</dbReference>
<dbReference type="HOGENOM" id="CLU_819550_0_0_1"/>
<feature type="compositionally biased region" description="Polar residues" evidence="1">
    <location>
        <begin position="223"/>
        <end position="254"/>
    </location>
</feature>
<evidence type="ECO:0000313" key="5">
    <source>
        <dbReference type="Proteomes" id="UP000000305"/>
    </source>
</evidence>
<dbReference type="InterPro" id="IPR018379">
    <property type="entry name" value="BEN_domain"/>
</dbReference>
<dbReference type="KEGG" id="dpx:DAPPUDRAFT_256784"/>
<gene>
    <name evidence="4" type="ORF">DAPPUDRAFT_256784</name>
    <name evidence="3" type="ORF">DAPPUDRAFT_327903</name>
</gene>
<organism evidence="4 5">
    <name type="scientific">Daphnia pulex</name>
    <name type="common">Water flea</name>
    <dbReference type="NCBI Taxonomy" id="6669"/>
    <lineage>
        <taxon>Eukaryota</taxon>
        <taxon>Metazoa</taxon>
        <taxon>Ecdysozoa</taxon>
        <taxon>Arthropoda</taxon>
        <taxon>Crustacea</taxon>
        <taxon>Branchiopoda</taxon>
        <taxon>Diplostraca</taxon>
        <taxon>Cladocera</taxon>
        <taxon>Anomopoda</taxon>
        <taxon>Daphniidae</taxon>
        <taxon>Daphnia</taxon>
    </lineage>
</organism>
<proteinExistence type="predicted"/>